<dbReference type="EMBL" id="DF973723">
    <property type="protein sequence ID" value="GAU38596.1"/>
    <property type="molecule type" value="Genomic_DNA"/>
</dbReference>
<dbReference type="InterPro" id="IPR000157">
    <property type="entry name" value="TIR_dom"/>
</dbReference>
<evidence type="ECO:0000313" key="6">
    <source>
        <dbReference type="Proteomes" id="UP000242715"/>
    </source>
</evidence>
<sequence>MVQYLTRLIEDKFFFVVKHPVGVESRMQDVIQLLNKEQPGSTTIVGIWGIDGVGKTTIAKATYNQMGCSFEGQSFLVSVNEFWQQRDGPVSLQRQILSNIYKTTKIQIDTVESGKMVLCEKLRRKRIFLVLDNVNKMEQLNALCGSREWFGPGSRIIITTSDKQILRRLQVDHVYRMKYMDTTESLELYSWHVFKIPNPLESYTCLCRDVAEYCGGLPLALVAIGTFLYGAPLADWEIILENLKTNGNYVVMEKMRTLFYDLDHHAKEILHNVATIFIGMDIQDVIQILKYSGPFLQPGIKVLVDKSLVTINSKNRIGMHTLVRALGRNIIRQQGTAETKMYDVFLSFRGEDSRAKFISHLYPSLQNAGIYVFKDDDGIQRGDQISVSLLQAIGQSRISIVILSRNFANSKWCMLELERIVEIGSTNGMVVVPVFYEVDPSEVRHQTGEFGKAFDSLISTKKVDEYTKRNWKTALHEVGGRAGVVIMNSRNESEDIKKIVELVTRLLDKTELFVADHPVGVESRVQEVIQLLNSQKSKDPLLLGIWGMGGIGKTTIAKAVYNKIRHDFEAKSFLLNVREVWKLDNDKVSLQQRLLSDIYKTTKIKIDTVESGKIILQEKLRKKRIFVVMDDVNKLDQLNALCGNRKWFGEGSRIIITTRDDDLLSRLEVDHIYRMKEMDDSESLELFNWHAFKQPIPGEGFTSLSRDVVKYSGGLPLALQVIGSFLLTKRREREWYSVLEKLKLIPNDEVLEKLKISFDGLSDDDMKDIFLDIAFFFIGMDREDITEILKDCGHFPEIGISVLLQQSLVTVDRKNKIGMHDLLRDMGREIVRKKSKVGGKEPSRLWRYEDVHELSKDTISLYVKGLTLKMSRLEAPICLQTKEFEKMNRLKLLQFAGIQLGGDYKYLSKDLRWLCWHGFPLKYTPKDLNQESLVALDLQYSNLDRVWRKDQLLVKLKILNLSHSHNLRHTPNFSNLPNLEKLILKDCPSLSSVSSSIGRLRKILLINLKDCTGLCELPRSIYKLDSLKTLILSGCTKIDKLEEDIEQMKSLTTLVADSTAITRVPFAVVRSKSLAYISLCGYEGFARKVFPSIIQSWLSPTNNVLSLVQISAGTPCLDFTEEQNKSFYCLPSTFEDLQDLQRLWLKCDSEAQLNQTVASILYSFNTQNSEGLSNIGTTASILCRSQVGISSSKNSLTSLLIQMGMSCNVTDILKDNILQKIPPTGSGLLPGDNSPNWLTFNSNNSSVTFEVPEVDGRNLKTIMCIVYSSSADNATTEGFKVVLVINYTKNTIQVYKRDGLLATSDEEEWQRVISNIEPGNKIKVVVGFTNEFIVKKTTIYFVYDESNEEQTNHYHETDENGIALSGDGNMQSGSNYFDWDYEVADEKNLIIMKQKRRLEVLTRKCPMDTISYFDSMSIFGCKIKCCSWLEDNDS</sequence>
<dbReference type="SUPFAM" id="SSF52058">
    <property type="entry name" value="L domain-like"/>
    <property type="match status" value="1"/>
</dbReference>
<dbReference type="InterPro" id="IPR003593">
    <property type="entry name" value="AAA+_ATPase"/>
</dbReference>
<dbReference type="Pfam" id="PF01582">
    <property type="entry name" value="TIR"/>
    <property type="match status" value="1"/>
</dbReference>
<dbReference type="Gene3D" id="1.10.8.430">
    <property type="entry name" value="Helical domain of apoptotic protease-activating factors"/>
    <property type="match status" value="2"/>
</dbReference>
<dbReference type="InterPro" id="IPR002182">
    <property type="entry name" value="NB-ARC"/>
</dbReference>
<dbReference type="SMART" id="SM00255">
    <property type="entry name" value="TIR"/>
    <property type="match status" value="1"/>
</dbReference>
<gene>
    <name evidence="5" type="ORF">TSUD_266350</name>
</gene>
<dbReference type="InterPro" id="IPR044974">
    <property type="entry name" value="Disease_R_plants"/>
</dbReference>
<dbReference type="GO" id="GO:0006952">
    <property type="term" value="P:defense response"/>
    <property type="evidence" value="ECO:0007669"/>
    <property type="project" value="InterPro"/>
</dbReference>
<dbReference type="SUPFAM" id="SSF52540">
    <property type="entry name" value="P-loop containing nucleoside triphosphate hydrolases"/>
    <property type="match status" value="2"/>
</dbReference>
<dbReference type="GO" id="GO:0043531">
    <property type="term" value="F:ADP binding"/>
    <property type="evidence" value="ECO:0007669"/>
    <property type="project" value="InterPro"/>
</dbReference>
<accession>A0A2Z6N3U3</accession>
<evidence type="ECO:0000259" key="4">
    <source>
        <dbReference type="PROSITE" id="PS50104"/>
    </source>
</evidence>
<keyword evidence="1" id="KW-0433">Leucine-rich repeat</keyword>
<dbReference type="SMART" id="SM00382">
    <property type="entry name" value="AAA"/>
    <property type="match status" value="2"/>
</dbReference>
<dbReference type="GO" id="GO:0007165">
    <property type="term" value="P:signal transduction"/>
    <property type="evidence" value="ECO:0007669"/>
    <property type="project" value="InterPro"/>
</dbReference>
<dbReference type="Pfam" id="PF00931">
    <property type="entry name" value="NB-ARC"/>
    <property type="match status" value="2"/>
</dbReference>
<evidence type="ECO:0000256" key="3">
    <source>
        <dbReference type="ARBA" id="ARBA00023027"/>
    </source>
</evidence>
<dbReference type="Gene3D" id="3.40.50.300">
    <property type="entry name" value="P-loop containing nucleotide triphosphate hydrolases"/>
    <property type="match status" value="2"/>
</dbReference>
<name>A0A2Z6N3U3_TRISU</name>
<dbReference type="Pfam" id="PF23282">
    <property type="entry name" value="WHD_ROQ1"/>
    <property type="match status" value="2"/>
</dbReference>
<dbReference type="InterPro" id="IPR042197">
    <property type="entry name" value="Apaf_helical"/>
</dbReference>
<dbReference type="SUPFAM" id="SSF52200">
    <property type="entry name" value="Toll/Interleukin receptor TIR domain"/>
    <property type="match status" value="1"/>
</dbReference>
<dbReference type="PRINTS" id="PR00364">
    <property type="entry name" value="DISEASERSIST"/>
</dbReference>
<keyword evidence="2" id="KW-0677">Repeat</keyword>
<dbReference type="FunFam" id="3.40.50.10140:FF:000007">
    <property type="entry name" value="Disease resistance protein (TIR-NBS-LRR class)"/>
    <property type="match status" value="1"/>
</dbReference>
<dbReference type="InterPro" id="IPR027417">
    <property type="entry name" value="P-loop_NTPase"/>
</dbReference>
<dbReference type="PANTHER" id="PTHR11017">
    <property type="entry name" value="LEUCINE-RICH REPEAT-CONTAINING PROTEIN"/>
    <property type="match status" value="1"/>
</dbReference>
<proteinExistence type="predicted"/>
<dbReference type="OrthoDB" id="1421090at2759"/>
<dbReference type="InterPro" id="IPR032675">
    <property type="entry name" value="LRR_dom_sf"/>
</dbReference>
<dbReference type="InterPro" id="IPR035897">
    <property type="entry name" value="Toll_tir_struct_dom_sf"/>
</dbReference>
<dbReference type="PANTHER" id="PTHR11017:SF271">
    <property type="entry name" value="DISEASE RESISTANCE PROTEIN (TIR-NBS-LRR CLASS) FAMILY"/>
    <property type="match status" value="1"/>
</dbReference>
<evidence type="ECO:0000313" key="5">
    <source>
        <dbReference type="EMBL" id="GAU38596.1"/>
    </source>
</evidence>
<dbReference type="Gene3D" id="3.80.10.10">
    <property type="entry name" value="Ribonuclease Inhibitor"/>
    <property type="match status" value="1"/>
</dbReference>
<evidence type="ECO:0000256" key="2">
    <source>
        <dbReference type="ARBA" id="ARBA00022737"/>
    </source>
</evidence>
<feature type="domain" description="TIR" evidence="4">
    <location>
        <begin position="340"/>
        <end position="507"/>
    </location>
</feature>
<keyword evidence="3" id="KW-0520">NAD</keyword>
<protein>
    <recommendedName>
        <fullName evidence="4">TIR domain-containing protein</fullName>
    </recommendedName>
</protein>
<evidence type="ECO:0000256" key="1">
    <source>
        <dbReference type="ARBA" id="ARBA00022614"/>
    </source>
</evidence>
<reference evidence="6" key="1">
    <citation type="journal article" date="2017" name="Front. Plant Sci.">
        <title>Climate Clever Clovers: New Paradigm to Reduce the Environmental Footprint of Ruminants by Breeding Low Methanogenic Forages Utilizing Haplotype Variation.</title>
        <authorList>
            <person name="Kaur P."/>
            <person name="Appels R."/>
            <person name="Bayer P.E."/>
            <person name="Keeble-Gagnere G."/>
            <person name="Wang J."/>
            <person name="Hirakawa H."/>
            <person name="Shirasawa K."/>
            <person name="Vercoe P."/>
            <person name="Stefanova K."/>
            <person name="Durmic Z."/>
            <person name="Nichols P."/>
            <person name="Revell C."/>
            <person name="Isobe S.N."/>
            <person name="Edwards D."/>
            <person name="Erskine W."/>
        </authorList>
    </citation>
    <scope>NUCLEOTIDE SEQUENCE [LARGE SCALE GENOMIC DNA]</scope>
    <source>
        <strain evidence="6">cv. Daliak</strain>
    </source>
</reference>
<dbReference type="PROSITE" id="PS50104">
    <property type="entry name" value="TIR"/>
    <property type="match status" value="1"/>
</dbReference>
<keyword evidence="6" id="KW-1185">Reference proteome</keyword>
<organism evidence="5 6">
    <name type="scientific">Trifolium subterraneum</name>
    <name type="common">Subterranean clover</name>
    <dbReference type="NCBI Taxonomy" id="3900"/>
    <lineage>
        <taxon>Eukaryota</taxon>
        <taxon>Viridiplantae</taxon>
        <taxon>Streptophyta</taxon>
        <taxon>Embryophyta</taxon>
        <taxon>Tracheophyta</taxon>
        <taxon>Spermatophyta</taxon>
        <taxon>Magnoliopsida</taxon>
        <taxon>eudicotyledons</taxon>
        <taxon>Gunneridae</taxon>
        <taxon>Pentapetalae</taxon>
        <taxon>rosids</taxon>
        <taxon>fabids</taxon>
        <taxon>Fabales</taxon>
        <taxon>Fabaceae</taxon>
        <taxon>Papilionoideae</taxon>
        <taxon>50 kb inversion clade</taxon>
        <taxon>NPAAA clade</taxon>
        <taxon>Hologalegina</taxon>
        <taxon>IRL clade</taxon>
        <taxon>Trifolieae</taxon>
        <taxon>Trifolium</taxon>
    </lineage>
</organism>
<dbReference type="Gene3D" id="3.40.50.10140">
    <property type="entry name" value="Toll/interleukin-1 receptor homology (TIR) domain"/>
    <property type="match status" value="1"/>
</dbReference>
<dbReference type="Proteomes" id="UP000242715">
    <property type="component" value="Unassembled WGS sequence"/>
</dbReference>
<dbReference type="InterPro" id="IPR058192">
    <property type="entry name" value="WHD_ROQ1-like"/>
</dbReference>